<dbReference type="PROSITE" id="PS50878">
    <property type="entry name" value="RT_POL"/>
    <property type="match status" value="1"/>
</dbReference>
<evidence type="ECO:0000259" key="1">
    <source>
        <dbReference type="PROSITE" id="PS50878"/>
    </source>
</evidence>
<evidence type="ECO:0000313" key="4">
    <source>
        <dbReference type="Proteomes" id="UP000663856"/>
    </source>
</evidence>
<evidence type="ECO:0000313" key="5">
    <source>
        <dbReference type="Proteomes" id="UP000663866"/>
    </source>
</evidence>
<dbReference type="Proteomes" id="UP000663866">
    <property type="component" value="Unassembled WGS sequence"/>
</dbReference>
<reference evidence="2" key="1">
    <citation type="submission" date="2021-02" db="EMBL/GenBank/DDBJ databases">
        <authorList>
            <person name="Nowell W R."/>
        </authorList>
    </citation>
    <scope>NUCLEOTIDE SEQUENCE</scope>
</reference>
<dbReference type="EMBL" id="CAJOBG010003404">
    <property type="protein sequence ID" value="CAF4061123.1"/>
    <property type="molecule type" value="Genomic_DNA"/>
</dbReference>
<dbReference type="PANTHER" id="PTHR21301:SF10">
    <property type="entry name" value="REVERSE TRANSCRIPTASE DOMAIN-CONTAINING PROTEIN"/>
    <property type="match status" value="1"/>
</dbReference>
<dbReference type="Pfam" id="PF26215">
    <property type="entry name" value="HTH_animal"/>
    <property type="match status" value="1"/>
</dbReference>
<evidence type="ECO:0000313" key="2">
    <source>
        <dbReference type="EMBL" id="CAF2084911.1"/>
    </source>
</evidence>
<dbReference type="InterPro" id="IPR058912">
    <property type="entry name" value="HTH_animal"/>
</dbReference>
<accession>A0A816SKY1</accession>
<sequence>MSMLIKGLKYIIPCQHRFSSQSTEEIAEKQYKNISTTVKTCLEDHGISTVDQPAKQAFHELKTLLHNLYSKPLARSLALRAKREYKTIQSIQQLLCQRPDIVIRRTDKSKVFYIGKVSDFEQKTEEYMLKTKAYEEIIHGRSPLGDNLRAVRNLLNYFVTTKALTSQQRSKLSPKLNKLELGHFHALPKPHKLGTPIRPIIACINASTTLISQCLNDLLAPIYLSVACATTFTNSIDVTRKLEKHAADGHITTTTNFIISDVENLYTMITREGAPAALSRFCLKHSINKRIGTFTVDHIMKMARLILDTNSSAYNDRYYKQIRGGAMGSAFTQVLANIDMLEWEQYLIAYQASKNEIYGRYIDDIFMTTNESIDEMKNILDRANDKDVNIKINYRIGKSIDFLDITIHNEDGRLRTCLYHKPSAEPYILPYSSDHPRHISRNIPYAALLRAARICSDVNDFHAECIRIDMSLLLNEYPPSFSRKQFYHFFHCNNAMNVLTALNENGYRHLHQKSLYQPTRREKQLTVVLKDAVLSPAVLKAKIWDKTIMYPRYQFDASNCKTLSVQFYKWWNIYYKNEKASVRTVKIRLVANTNETVESYLVHKKPPKERLTRMENDGHSR</sequence>
<protein>
    <recommendedName>
        <fullName evidence="1">Reverse transcriptase domain-containing protein</fullName>
    </recommendedName>
</protein>
<dbReference type="InterPro" id="IPR000477">
    <property type="entry name" value="RT_dom"/>
</dbReference>
<organism evidence="2 4">
    <name type="scientific">Rotaria magnacalcarata</name>
    <dbReference type="NCBI Taxonomy" id="392030"/>
    <lineage>
        <taxon>Eukaryota</taxon>
        <taxon>Metazoa</taxon>
        <taxon>Spiralia</taxon>
        <taxon>Gnathifera</taxon>
        <taxon>Rotifera</taxon>
        <taxon>Eurotatoria</taxon>
        <taxon>Bdelloidea</taxon>
        <taxon>Philodinida</taxon>
        <taxon>Philodinidae</taxon>
        <taxon>Rotaria</taxon>
    </lineage>
</organism>
<dbReference type="AlphaFoldDB" id="A0A816SKY1"/>
<dbReference type="Proteomes" id="UP000663856">
    <property type="component" value="Unassembled WGS sequence"/>
</dbReference>
<comment type="caution">
    <text evidence="2">The sequence shown here is derived from an EMBL/GenBank/DDBJ whole genome shotgun (WGS) entry which is preliminary data.</text>
</comment>
<feature type="domain" description="Reverse transcriptase" evidence="1">
    <location>
        <begin position="168"/>
        <end position="418"/>
    </location>
</feature>
<evidence type="ECO:0000313" key="3">
    <source>
        <dbReference type="EMBL" id="CAF4061123.1"/>
    </source>
</evidence>
<gene>
    <name evidence="3" type="ORF">OVN521_LOCUS18609</name>
    <name evidence="2" type="ORF">WKI299_LOCUS16927</name>
</gene>
<name>A0A816SKY1_9BILA</name>
<keyword evidence="5" id="KW-1185">Reference proteome</keyword>
<dbReference type="PANTHER" id="PTHR21301">
    <property type="entry name" value="REVERSE TRANSCRIPTASE"/>
    <property type="match status" value="1"/>
</dbReference>
<dbReference type="EMBL" id="CAJNRF010006806">
    <property type="protein sequence ID" value="CAF2084911.1"/>
    <property type="molecule type" value="Genomic_DNA"/>
</dbReference>
<proteinExistence type="predicted"/>